<name>A0A5C3QXP1_9AGAR</name>
<dbReference type="Proteomes" id="UP000305067">
    <property type="component" value="Unassembled WGS sequence"/>
</dbReference>
<keyword evidence="2" id="KW-1185">Reference proteome</keyword>
<dbReference type="EMBL" id="ML178817">
    <property type="protein sequence ID" value="TFL05321.1"/>
    <property type="molecule type" value="Genomic_DNA"/>
</dbReference>
<organism evidence="1 2">
    <name type="scientific">Pterulicium gracile</name>
    <dbReference type="NCBI Taxonomy" id="1884261"/>
    <lineage>
        <taxon>Eukaryota</taxon>
        <taxon>Fungi</taxon>
        <taxon>Dikarya</taxon>
        <taxon>Basidiomycota</taxon>
        <taxon>Agaricomycotina</taxon>
        <taxon>Agaricomycetes</taxon>
        <taxon>Agaricomycetidae</taxon>
        <taxon>Agaricales</taxon>
        <taxon>Pleurotineae</taxon>
        <taxon>Pterulaceae</taxon>
        <taxon>Pterulicium</taxon>
    </lineage>
</organism>
<proteinExistence type="predicted"/>
<reference evidence="1 2" key="1">
    <citation type="journal article" date="2019" name="Nat. Ecol. Evol.">
        <title>Megaphylogeny resolves global patterns of mushroom evolution.</title>
        <authorList>
            <person name="Varga T."/>
            <person name="Krizsan K."/>
            <person name="Foldi C."/>
            <person name="Dima B."/>
            <person name="Sanchez-Garcia M."/>
            <person name="Sanchez-Ramirez S."/>
            <person name="Szollosi G.J."/>
            <person name="Szarkandi J.G."/>
            <person name="Papp V."/>
            <person name="Albert L."/>
            <person name="Andreopoulos W."/>
            <person name="Angelini C."/>
            <person name="Antonin V."/>
            <person name="Barry K.W."/>
            <person name="Bougher N.L."/>
            <person name="Buchanan P."/>
            <person name="Buyck B."/>
            <person name="Bense V."/>
            <person name="Catcheside P."/>
            <person name="Chovatia M."/>
            <person name="Cooper J."/>
            <person name="Damon W."/>
            <person name="Desjardin D."/>
            <person name="Finy P."/>
            <person name="Geml J."/>
            <person name="Haridas S."/>
            <person name="Hughes K."/>
            <person name="Justo A."/>
            <person name="Karasinski D."/>
            <person name="Kautmanova I."/>
            <person name="Kiss B."/>
            <person name="Kocsube S."/>
            <person name="Kotiranta H."/>
            <person name="LaButti K.M."/>
            <person name="Lechner B.E."/>
            <person name="Liimatainen K."/>
            <person name="Lipzen A."/>
            <person name="Lukacs Z."/>
            <person name="Mihaltcheva S."/>
            <person name="Morgado L.N."/>
            <person name="Niskanen T."/>
            <person name="Noordeloos M.E."/>
            <person name="Ohm R.A."/>
            <person name="Ortiz-Santana B."/>
            <person name="Ovrebo C."/>
            <person name="Racz N."/>
            <person name="Riley R."/>
            <person name="Savchenko A."/>
            <person name="Shiryaev A."/>
            <person name="Soop K."/>
            <person name="Spirin V."/>
            <person name="Szebenyi C."/>
            <person name="Tomsovsky M."/>
            <person name="Tulloss R.E."/>
            <person name="Uehling J."/>
            <person name="Grigoriev I.V."/>
            <person name="Vagvolgyi C."/>
            <person name="Papp T."/>
            <person name="Martin F.M."/>
            <person name="Miettinen O."/>
            <person name="Hibbett D.S."/>
            <person name="Nagy L.G."/>
        </authorList>
    </citation>
    <scope>NUCLEOTIDE SEQUENCE [LARGE SCALE GENOMIC DNA]</scope>
    <source>
        <strain evidence="1 2">CBS 309.79</strain>
    </source>
</reference>
<gene>
    <name evidence="1" type="ORF">BDV98DRAFT_292488</name>
</gene>
<dbReference type="AlphaFoldDB" id="A0A5C3QXP1"/>
<evidence type="ECO:0000313" key="2">
    <source>
        <dbReference type="Proteomes" id="UP000305067"/>
    </source>
</evidence>
<sequence length="152" mass="17289">MPRFSGSAVRYQDTPLSRIPRRATALCYWSAVHLLSFCCSVRFCSTPVTPSHCLCCFTSPHCTIPCICSLNAKRHSFFTSRFRLLFGSCSARSFDSLINPVVDSMAQSPSNIIRCLSCTFLAQGMLSYYYRHTCCITPPYLFVHRTYLFFLC</sequence>
<accession>A0A5C3QXP1</accession>
<evidence type="ECO:0000313" key="1">
    <source>
        <dbReference type="EMBL" id="TFL05321.1"/>
    </source>
</evidence>
<protein>
    <submittedName>
        <fullName evidence="1">Uncharacterized protein</fullName>
    </submittedName>
</protein>